<dbReference type="PANTHER" id="PTHR11439:SF455">
    <property type="entry name" value="RLK (RECEPTOR-LIKE PROTEIN KINASE) 8, PUTATIVE-RELATED"/>
    <property type="match status" value="1"/>
</dbReference>
<dbReference type="STRING" id="106549.A0A540LFB8"/>
<dbReference type="AlphaFoldDB" id="A0A540LFB8"/>
<protein>
    <recommendedName>
        <fullName evidence="1">Reverse transcriptase Ty1/copia-type domain-containing protein</fullName>
    </recommendedName>
</protein>
<dbReference type="Proteomes" id="UP000315295">
    <property type="component" value="Unassembled WGS sequence"/>
</dbReference>
<dbReference type="SUPFAM" id="SSF56672">
    <property type="entry name" value="DNA/RNA polymerases"/>
    <property type="match status" value="1"/>
</dbReference>
<comment type="caution">
    <text evidence="2">The sequence shown here is derived from an EMBL/GenBank/DDBJ whole genome shotgun (WGS) entry which is preliminary data.</text>
</comment>
<dbReference type="CDD" id="cd09272">
    <property type="entry name" value="RNase_HI_RT_Ty1"/>
    <property type="match status" value="1"/>
</dbReference>
<evidence type="ECO:0000259" key="1">
    <source>
        <dbReference type="Pfam" id="PF07727"/>
    </source>
</evidence>
<evidence type="ECO:0000313" key="3">
    <source>
        <dbReference type="Proteomes" id="UP000315295"/>
    </source>
</evidence>
<sequence length="504" mass="56976">MQDEYNALQSTGTWSLVPFQSHQNIVGCKWVFRVKKHPDGTIDRYKARLVAKGFHQQAGIDYKETFSPVAKPVTIRILLSLAVQYDWFLNQLDISNAFLHGDLQEDVYMQQPPGFSDPNYPNHVCKLRKSLYGLKQAPRAWFDKLFVVLKSLGFHQSQSDTSLFVIQTPVPIFVLVYVDDILVTGPNPTACHRFIQQLSTIFPVKDLGPLHYFLGLEVQRSSTGLFLHQSKYILDLLHKTNMAGAKPCLTPLGSVPLDHTGSLLPDPHEYRSIVGALQYLTWTRPDLSFAVNQVCQFMHAPREPHLQAAKRILRFLKATVSHGLWFKKGDIHLTAYSDADWAGCSFDRRSTSGYCIFLGSNLISWSAKKQPTVARSSTEAEYRSLAHTAAEITWVCKVFKDLDLHLPHVPSLWCDNLSAISLASNPVFHARTKHIELDYHYIRELVLANLIKVQYVCSQDQLADIHTKALSKSRFLYLQSKLSLGPFDASKFSLRGCNGSSKIS</sequence>
<reference evidence="2 3" key="1">
    <citation type="journal article" date="2019" name="G3 (Bethesda)">
        <title>Sequencing of a Wild Apple (Malus baccata) Genome Unravels the Differences Between Cultivated and Wild Apple Species Regarding Disease Resistance and Cold Tolerance.</title>
        <authorList>
            <person name="Chen X."/>
        </authorList>
    </citation>
    <scope>NUCLEOTIDE SEQUENCE [LARGE SCALE GENOMIC DNA]</scope>
    <source>
        <strain evidence="3">cv. Shandingzi</strain>
        <tissue evidence="2">Leaves</tissue>
    </source>
</reference>
<proteinExistence type="predicted"/>
<dbReference type="Pfam" id="PF07727">
    <property type="entry name" value="RVT_2"/>
    <property type="match status" value="1"/>
</dbReference>
<dbReference type="InterPro" id="IPR013103">
    <property type="entry name" value="RVT_2"/>
</dbReference>
<dbReference type="EMBL" id="VIEB01000609">
    <property type="protein sequence ID" value="TQD85178.1"/>
    <property type="molecule type" value="Genomic_DNA"/>
</dbReference>
<gene>
    <name evidence="2" type="ORF">C1H46_029266</name>
</gene>
<accession>A0A540LFB8</accession>
<name>A0A540LFB8_MALBA</name>
<evidence type="ECO:0000313" key="2">
    <source>
        <dbReference type="EMBL" id="TQD85178.1"/>
    </source>
</evidence>
<dbReference type="PANTHER" id="PTHR11439">
    <property type="entry name" value="GAG-POL-RELATED RETROTRANSPOSON"/>
    <property type="match status" value="1"/>
</dbReference>
<organism evidence="2 3">
    <name type="scientific">Malus baccata</name>
    <name type="common">Siberian crab apple</name>
    <name type="synonym">Pyrus baccata</name>
    <dbReference type="NCBI Taxonomy" id="106549"/>
    <lineage>
        <taxon>Eukaryota</taxon>
        <taxon>Viridiplantae</taxon>
        <taxon>Streptophyta</taxon>
        <taxon>Embryophyta</taxon>
        <taxon>Tracheophyta</taxon>
        <taxon>Spermatophyta</taxon>
        <taxon>Magnoliopsida</taxon>
        <taxon>eudicotyledons</taxon>
        <taxon>Gunneridae</taxon>
        <taxon>Pentapetalae</taxon>
        <taxon>rosids</taxon>
        <taxon>fabids</taxon>
        <taxon>Rosales</taxon>
        <taxon>Rosaceae</taxon>
        <taxon>Amygdaloideae</taxon>
        <taxon>Maleae</taxon>
        <taxon>Malus</taxon>
    </lineage>
</organism>
<keyword evidence="3" id="KW-1185">Reference proteome</keyword>
<dbReference type="InterPro" id="IPR043502">
    <property type="entry name" value="DNA/RNA_pol_sf"/>
</dbReference>
<feature type="domain" description="Reverse transcriptase Ty1/copia-type" evidence="1">
    <location>
        <begin position="13"/>
        <end position="252"/>
    </location>
</feature>